<evidence type="ECO:0000313" key="9">
    <source>
        <dbReference type="Proteomes" id="UP000199626"/>
    </source>
</evidence>
<evidence type="ECO:0000256" key="3">
    <source>
        <dbReference type="ARBA" id="ARBA00023027"/>
    </source>
</evidence>
<evidence type="ECO:0000259" key="7">
    <source>
        <dbReference type="Pfam" id="PF11890"/>
    </source>
</evidence>
<dbReference type="GO" id="GO:0030267">
    <property type="term" value="F:glyoxylate reductase (NADPH) activity"/>
    <property type="evidence" value="ECO:0007669"/>
    <property type="project" value="TreeGrafter"/>
</dbReference>
<keyword evidence="4 5" id="KW-0664">Pyridoxine biosynthesis</keyword>
<dbReference type="InterPro" id="IPR006140">
    <property type="entry name" value="D-isomer_DH_NAD-bd"/>
</dbReference>
<feature type="domain" description="D-isomer specific 2-hydroxyacid dehydrogenase NAD-binding" evidence="6">
    <location>
        <begin position="123"/>
        <end position="273"/>
    </location>
</feature>
<organism evidence="8 9">
    <name type="scientific">Pseudidiomarina indica</name>
    <dbReference type="NCBI Taxonomy" id="1159017"/>
    <lineage>
        <taxon>Bacteria</taxon>
        <taxon>Pseudomonadati</taxon>
        <taxon>Pseudomonadota</taxon>
        <taxon>Gammaproteobacteria</taxon>
        <taxon>Alteromonadales</taxon>
        <taxon>Idiomarinaceae</taxon>
        <taxon>Pseudidiomarina</taxon>
    </lineage>
</organism>
<feature type="active site" evidence="5">
    <location>
        <position position="254"/>
    </location>
</feature>
<dbReference type="GO" id="GO:0005829">
    <property type="term" value="C:cytosol"/>
    <property type="evidence" value="ECO:0007669"/>
    <property type="project" value="TreeGrafter"/>
</dbReference>
<evidence type="ECO:0000256" key="2">
    <source>
        <dbReference type="ARBA" id="ARBA00023002"/>
    </source>
</evidence>
<feature type="binding site" evidence="5">
    <location>
        <position position="249"/>
    </location>
    <ligand>
        <name>NAD(+)</name>
        <dbReference type="ChEBI" id="CHEBI:57540"/>
    </ligand>
</feature>
<dbReference type="InterPro" id="IPR020921">
    <property type="entry name" value="Erythronate-4-P_DHase"/>
</dbReference>
<dbReference type="AlphaFoldDB" id="A0A1G6DS47"/>
<gene>
    <name evidence="5" type="primary">pdxB</name>
    <name evidence="8" type="ORF">SAMN02927930_01862</name>
</gene>
<dbReference type="SUPFAM" id="SSF51735">
    <property type="entry name" value="NAD(P)-binding Rossmann-fold domains"/>
    <property type="match status" value="1"/>
</dbReference>
<feature type="active site" evidence="5">
    <location>
        <position position="225"/>
    </location>
</feature>
<dbReference type="InterPro" id="IPR024531">
    <property type="entry name" value="Erythronate-4-P_DHase_dimer"/>
</dbReference>
<dbReference type="GO" id="GO:0033711">
    <property type="term" value="F:4-phosphoerythronate dehydrogenase activity"/>
    <property type="evidence" value="ECO:0007669"/>
    <property type="project" value="UniProtKB-EC"/>
</dbReference>
<comment type="similarity">
    <text evidence="5">Belongs to the D-isomer specific 2-hydroxyacid dehydrogenase family. PdxB subfamily.</text>
</comment>
<comment type="catalytic activity">
    <reaction evidence="5">
        <text>4-phospho-D-erythronate + NAD(+) = (R)-3-hydroxy-2-oxo-4-phosphooxybutanoate + NADH + H(+)</text>
        <dbReference type="Rhea" id="RHEA:18829"/>
        <dbReference type="ChEBI" id="CHEBI:15378"/>
        <dbReference type="ChEBI" id="CHEBI:57540"/>
        <dbReference type="ChEBI" id="CHEBI:57945"/>
        <dbReference type="ChEBI" id="CHEBI:58538"/>
        <dbReference type="ChEBI" id="CHEBI:58766"/>
        <dbReference type="EC" id="1.1.1.290"/>
    </reaction>
</comment>
<reference evidence="9" key="1">
    <citation type="submission" date="2016-10" db="EMBL/GenBank/DDBJ databases">
        <authorList>
            <person name="Varghese N."/>
            <person name="Submissions S."/>
        </authorList>
    </citation>
    <scope>NUCLEOTIDE SEQUENCE [LARGE SCALE GENOMIC DNA]</scope>
    <source>
        <strain evidence="9">CGMCC 1.10824</strain>
    </source>
</reference>
<feature type="active site" description="Proton donor" evidence="5">
    <location>
        <position position="271"/>
    </location>
</feature>
<dbReference type="GO" id="GO:0046983">
    <property type="term" value="F:protein dimerization activity"/>
    <property type="evidence" value="ECO:0007669"/>
    <property type="project" value="InterPro"/>
</dbReference>
<feature type="binding site" evidence="5">
    <location>
        <begin position="223"/>
        <end position="225"/>
    </location>
    <ligand>
        <name>NAD(+)</name>
        <dbReference type="ChEBI" id="CHEBI:57540"/>
    </ligand>
</feature>
<dbReference type="Pfam" id="PF11890">
    <property type="entry name" value="DUF3410"/>
    <property type="match status" value="1"/>
</dbReference>
<accession>A0A1G6DS47</accession>
<dbReference type="Gene3D" id="3.30.1370.170">
    <property type="match status" value="1"/>
</dbReference>
<dbReference type="InterPro" id="IPR050223">
    <property type="entry name" value="D-isomer_2-hydroxyacid_DH"/>
</dbReference>
<dbReference type="GO" id="GO:0008615">
    <property type="term" value="P:pyridoxine biosynthetic process"/>
    <property type="evidence" value="ECO:0007669"/>
    <property type="project" value="UniProtKB-UniRule"/>
</dbReference>
<dbReference type="UniPathway" id="UPA00244">
    <property type="reaction ID" value="UER00310"/>
</dbReference>
<name>A0A1G6DS47_9GAMM</name>
<dbReference type="OrthoDB" id="9770208at2"/>
<dbReference type="EMBL" id="FMXN01000012">
    <property type="protein sequence ID" value="SDB47946.1"/>
    <property type="molecule type" value="Genomic_DNA"/>
</dbReference>
<dbReference type="HAMAP" id="MF_01825">
    <property type="entry name" value="PdxB"/>
    <property type="match status" value="1"/>
</dbReference>
<sequence length="405" mass="44748">MHLLADATMPLVSELAQYLAQALAPSGQSVQLTTFTGRQPSAAQLIQAEVLLIRSITQVDAALLQQAPHLRWVGTATIGTEHVDAHACQAAGVTFVSTPGVNANAVGDYVVAAVSELALRDGQLPTGDVAIIGAGHTGRAAGQRLQGLGLRVHYYDPPLVQSWTPQKIQQEPLDIHADWQRVLASQVISCHVPLVHEGRFPTHHLFDVEAIARLQAGTILINASRGAVVAEEALRQAMHRQQELRVVLDVWEHEPQIAPDLLPWLSLATPHIAGHSVIGKVAGTWQLFAQLLQFIRRDDIMLPPVEELLAPWPAATRRYHWHTETAPSWQMLASWVREIYDIRDDDAQLRQAPSTAAAFDQLRRTYQTRGELSQGTVTGGDWLQQAHWQQRLQQLNFLPLNSQEQ</sequence>
<dbReference type="GO" id="GO:0051287">
    <property type="term" value="F:NAD binding"/>
    <property type="evidence" value="ECO:0007669"/>
    <property type="project" value="InterPro"/>
</dbReference>
<comment type="pathway">
    <text evidence="5">Cofactor biosynthesis; pyridoxine 5'-phosphate biosynthesis; pyridoxine 5'-phosphate from D-erythrose 4-phosphate: step 2/5.</text>
</comment>
<comment type="caution">
    <text evidence="5">Lacks conserved residue(s) required for the propagation of feature annotation.</text>
</comment>
<keyword evidence="3 5" id="KW-0520">NAD</keyword>
<proteinExistence type="inferred from homology"/>
<dbReference type="CDD" id="cd12158">
    <property type="entry name" value="ErythrP_dh"/>
    <property type="match status" value="1"/>
</dbReference>
<dbReference type="Pfam" id="PF02826">
    <property type="entry name" value="2-Hacid_dh_C"/>
    <property type="match status" value="1"/>
</dbReference>
<comment type="subunit">
    <text evidence="5">Homodimer.</text>
</comment>
<dbReference type="STRING" id="1159017.SAMN02927930_01862"/>
<evidence type="ECO:0000256" key="5">
    <source>
        <dbReference type="HAMAP-Rule" id="MF_01825"/>
    </source>
</evidence>
<keyword evidence="2 5" id="KW-0560">Oxidoreductase</keyword>
<protein>
    <recommendedName>
        <fullName evidence="5">Erythronate-4-phosphate dehydrogenase</fullName>
        <ecNumber evidence="5">1.1.1.290</ecNumber>
    </recommendedName>
</protein>
<evidence type="ECO:0000313" key="8">
    <source>
        <dbReference type="EMBL" id="SDB47946.1"/>
    </source>
</evidence>
<comment type="function">
    <text evidence="5">Catalyzes the oxidation of erythronate-4-phosphate to 3-hydroxy-2-oxo-4-phosphonooxybutanoate.</text>
</comment>
<dbReference type="PANTHER" id="PTHR10996:SF178">
    <property type="entry name" value="2-HYDROXYACID DEHYDROGENASE YGL185C-RELATED"/>
    <property type="match status" value="1"/>
</dbReference>
<keyword evidence="1 5" id="KW-0963">Cytoplasm</keyword>
<dbReference type="SUPFAM" id="SSF52283">
    <property type="entry name" value="Formate/glycerate dehydrogenase catalytic domain-like"/>
    <property type="match status" value="1"/>
</dbReference>
<keyword evidence="9" id="KW-1185">Reference proteome</keyword>
<feature type="binding site" evidence="5">
    <location>
        <position position="55"/>
    </location>
    <ligand>
        <name>substrate</name>
    </ligand>
</feature>
<feature type="binding site" evidence="5">
    <location>
        <position position="77"/>
    </location>
    <ligand>
        <name>substrate</name>
    </ligand>
</feature>
<dbReference type="PANTHER" id="PTHR10996">
    <property type="entry name" value="2-HYDROXYACID DEHYDROGENASE-RELATED"/>
    <property type="match status" value="1"/>
</dbReference>
<feature type="binding site" evidence="5">
    <location>
        <position position="274"/>
    </location>
    <ligand>
        <name>NAD(+)</name>
        <dbReference type="ChEBI" id="CHEBI:57540"/>
    </ligand>
</feature>
<dbReference type="Gene3D" id="3.40.50.720">
    <property type="entry name" value="NAD(P)-binding Rossmann-like Domain"/>
    <property type="match status" value="2"/>
</dbReference>
<comment type="subcellular location">
    <subcellularLocation>
        <location evidence="5">Cytoplasm</location>
    </subcellularLocation>
</comment>
<evidence type="ECO:0000256" key="1">
    <source>
        <dbReference type="ARBA" id="ARBA00022490"/>
    </source>
</evidence>
<feature type="binding site" evidence="5">
    <location>
        <position position="156"/>
    </location>
    <ligand>
        <name>NAD(+)</name>
        <dbReference type="ChEBI" id="CHEBI:57540"/>
    </ligand>
</feature>
<dbReference type="GO" id="GO:0016618">
    <property type="term" value="F:hydroxypyruvate reductase [NAD(P)H] activity"/>
    <property type="evidence" value="ECO:0007669"/>
    <property type="project" value="TreeGrafter"/>
</dbReference>
<feature type="domain" description="Erythronate-4-phosphate dehydrogenase dimerisation" evidence="7">
    <location>
        <begin position="328"/>
        <end position="381"/>
    </location>
</feature>
<evidence type="ECO:0000256" key="4">
    <source>
        <dbReference type="ARBA" id="ARBA00023096"/>
    </source>
</evidence>
<dbReference type="EC" id="1.1.1.290" evidence="5"/>
<evidence type="ECO:0000259" key="6">
    <source>
        <dbReference type="Pfam" id="PF02826"/>
    </source>
</evidence>
<dbReference type="InterPro" id="IPR036291">
    <property type="entry name" value="NAD(P)-bd_dom_sf"/>
</dbReference>
<dbReference type="InterPro" id="IPR038251">
    <property type="entry name" value="PdxB_dimer_sf"/>
</dbReference>
<dbReference type="Proteomes" id="UP000199626">
    <property type="component" value="Unassembled WGS sequence"/>
</dbReference>